<dbReference type="Proteomes" id="UP000037943">
    <property type="component" value="Unassembled WGS sequence"/>
</dbReference>
<evidence type="ECO:0000313" key="1">
    <source>
        <dbReference type="EMBL" id="KPC17308.1"/>
    </source>
</evidence>
<sequence length="42" mass="4628">MKGQYMPNAKMASTISMPMEPGIKTTWAFGVDEEISSYIAQS</sequence>
<organism evidence="1 2">
    <name type="scientific">Pseudomonas amygdali pv. lachrymans</name>
    <name type="common">Pseudomonas syringae pv. lachrymans</name>
    <dbReference type="NCBI Taxonomy" id="53707"/>
    <lineage>
        <taxon>Bacteria</taxon>
        <taxon>Pseudomonadati</taxon>
        <taxon>Pseudomonadota</taxon>
        <taxon>Gammaproteobacteria</taxon>
        <taxon>Pseudomonadales</taxon>
        <taxon>Pseudomonadaceae</taxon>
        <taxon>Pseudomonas</taxon>
        <taxon>Pseudomonas amygdali</taxon>
    </lineage>
</organism>
<reference evidence="1 2" key="1">
    <citation type="submission" date="2015-10" db="EMBL/GenBank/DDBJ databases">
        <title>Comparative genomics and high-throughput reverse genetic screens identify a new phytobacterial MAMP and an Arabidopsis receptor required for immune elicitation.</title>
        <authorList>
            <person name="Mott G.A."/>
            <person name="Thakur S."/>
            <person name="Wang P.W."/>
            <person name="Desveaux D."/>
            <person name="Guttman D.S."/>
        </authorList>
    </citation>
    <scope>NUCLEOTIDE SEQUENCE [LARGE SCALE GENOMIC DNA]</scope>
    <source>
        <strain evidence="1 2">107</strain>
    </source>
</reference>
<name>A0ABR5KRB4_PSEAV</name>
<evidence type="ECO:0000313" key="2">
    <source>
        <dbReference type="Proteomes" id="UP000037943"/>
    </source>
</evidence>
<proteinExistence type="predicted"/>
<keyword evidence="2" id="KW-1185">Reference proteome</keyword>
<protein>
    <recommendedName>
        <fullName evidence="3">Coenzyme PQQ synthesis protein A</fullName>
    </recommendedName>
</protein>
<gene>
    <name evidence="1" type="ORF">AC499_0510</name>
</gene>
<dbReference type="EMBL" id="LGLK01000057">
    <property type="protein sequence ID" value="KPC17308.1"/>
    <property type="molecule type" value="Genomic_DNA"/>
</dbReference>
<evidence type="ECO:0008006" key="3">
    <source>
        <dbReference type="Google" id="ProtNLM"/>
    </source>
</evidence>
<comment type="caution">
    <text evidence="1">The sequence shown here is derived from an EMBL/GenBank/DDBJ whole genome shotgun (WGS) entry which is preliminary data.</text>
</comment>
<accession>A0ABR5KRB4</accession>